<evidence type="ECO:0000256" key="1">
    <source>
        <dbReference type="SAM" id="Phobius"/>
    </source>
</evidence>
<evidence type="ECO:0000259" key="2">
    <source>
        <dbReference type="Pfam" id="PF03413"/>
    </source>
</evidence>
<dbReference type="RefSeq" id="WP_326834943.1">
    <property type="nucleotide sequence ID" value="NZ_CP142149.1"/>
</dbReference>
<dbReference type="InterPro" id="IPR005625">
    <property type="entry name" value="PepSY-ass_TM"/>
</dbReference>
<reference evidence="3 4" key="1">
    <citation type="journal article" date="2015" name="Int. J. Syst. Evol. Microbiol.">
        <title>Amycolatopsis rhabdoformis sp. nov., an actinomycete isolated from a tropical forest soil.</title>
        <authorList>
            <person name="Souza W.R."/>
            <person name="Silva R.E."/>
            <person name="Goodfellow M."/>
            <person name="Busarakam K."/>
            <person name="Figueiro F.S."/>
            <person name="Ferreira D."/>
            <person name="Rodrigues-Filho E."/>
            <person name="Moraes L.A.B."/>
            <person name="Zucchi T.D."/>
        </authorList>
    </citation>
    <scope>NUCLEOTIDE SEQUENCE [LARGE SCALE GENOMIC DNA]</scope>
    <source>
        <strain evidence="3 4">NCIMB 14900</strain>
    </source>
</reference>
<gene>
    <name evidence="3" type="ORF">VSH64_08440</name>
</gene>
<protein>
    <submittedName>
        <fullName evidence="3">PepSY domain-containing protein</fullName>
    </submittedName>
</protein>
<dbReference type="PANTHER" id="PTHR34219:SF1">
    <property type="entry name" value="PEPSY DOMAIN-CONTAINING PROTEIN"/>
    <property type="match status" value="1"/>
</dbReference>
<dbReference type="Proteomes" id="UP001330812">
    <property type="component" value="Chromosome"/>
</dbReference>
<feature type="domain" description="PepSY" evidence="2">
    <location>
        <begin position="92"/>
        <end position="140"/>
    </location>
</feature>
<feature type="transmembrane region" description="Helical" evidence="1">
    <location>
        <begin position="371"/>
        <end position="392"/>
    </location>
</feature>
<keyword evidence="4" id="KW-1185">Reference proteome</keyword>
<organism evidence="3 4">
    <name type="scientific">Amycolatopsis rhabdoformis</name>
    <dbReference type="NCBI Taxonomy" id="1448059"/>
    <lineage>
        <taxon>Bacteria</taxon>
        <taxon>Bacillati</taxon>
        <taxon>Actinomycetota</taxon>
        <taxon>Actinomycetes</taxon>
        <taxon>Pseudonocardiales</taxon>
        <taxon>Pseudonocardiaceae</taxon>
        <taxon>Amycolatopsis</taxon>
    </lineage>
</organism>
<keyword evidence="1" id="KW-0472">Membrane</keyword>
<dbReference type="EMBL" id="CP142149">
    <property type="protein sequence ID" value="WSE32135.1"/>
    <property type="molecule type" value="Genomic_DNA"/>
</dbReference>
<name>A0ABZ1ICI2_9PSEU</name>
<sequence>MSDLLDPPSAAPAPTASPVTLRKTGWWAGLRPLLLRVHFYAGVFVAPFILVAALTGLMYTTVPTVEKIVYHDTLTTAVGPARLDLRAQLASATAAVPGGTVTEIRPPATPDATTRVSFDVRGLPDGYSRTAFVDPYTGHVKAVLDTYGEWLPLRAWFDSLHRTLLLGDVGRVYSELAASWLGILALSGLAVWVARKRRTRRVRRTLLPETSARGRARLRSWHGALGLWIAVGMLFLSATGITWSQFAGTNVSELRAALSWSTPSVSTTLPAGPAVVPVGPTGVVTDRVLAGARAAGLSDPVAITPAAAGKAWTVKQVQRSWPEKQDAVAVDPATGTVVSSLRFADWPIAAKLARWGIDAHMGLLFGLANQIALALLAIAILCLVGWGYRMWWLRRPTRAGARTPAGTQKPSTGAVVSLGLVAVVLGIFLPVLGVSLVVFTLADALWQHRRARSPE</sequence>
<keyword evidence="1" id="KW-1133">Transmembrane helix</keyword>
<dbReference type="PANTHER" id="PTHR34219">
    <property type="entry name" value="IRON-REGULATED INNER MEMBRANE PROTEIN-RELATED"/>
    <property type="match status" value="1"/>
</dbReference>
<dbReference type="Pfam" id="PF03413">
    <property type="entry name" value="PepSY"/>
    <property type="match status" value="1"/>
</dbReference>
<feature type="transmembrane region" description="Helical" evidence="1">
    <location>
        <begin position="176"/>
        <end position="194"/>
    </location>
</feature>
<proteinExistence type="predicted"/>
<dbReference type="InterPro" id="IPR025711">
    <property type="entry name" value="PepSY"/>
</dbReference>
<feature type="transmembrane region" description="Helical" evidence="1">
    <location>
        <begin position="225"/>
        <end position="246"/>
    </location>
</feature>
<evidence type="ECO:0000313" key="3">
    <source>
        <dbReference type="EMBL" id="WSE32135.1"/>
    </source>
</evidence>
<evidence type="ECO:0000313" key="4">
    <source>
        <dbReference type="Proteomes" id="UP001330812"/>
    </source>
</evidence>
<accession>A0ABZ1ICI2</accession>
<feature type="transmembrane region" description="Helical" evidence="1">
    <location>
        <begin position="39"/>
        <end position="59"/>
    </location>
</feature>
<feature type="transmembrane region" description="Helical" evidence="1">
    <location>
        <begin position="413"/>
        <end position="442"/>
    </location>
</feature>
<dbReference type="Pfam" id="PF03929">
    <property type="entry name" value="PepSY_TM"/>
    <property type="match status" value="1"/>
</dbReference>
<keyword evidence="1" id="KW-0812">Transmembrane</keyword>